<evidence type="ECO:0000256" key="2">
    <source>
        <dbReference type="PROSITE-ProRule" id="PRU00335"/>
    </source>
</evidence>
<dbReference type="GO" id="GO:0003677">
    <property type="term" value="F:DNA binding"/>
    <property type="evidence" value="ECO:0007669"/>
    <property type="project" value="UniProtKB-UniRule"/>
</dbReference>
<gene>
    <name evidence="4" type="ORF">CRYO30217_00658</name>
</gene>
<feature type="domain" description="HTH tetR-type" evidence="3">
    <location>
        <begin position="30"/>
        <end position="90"/>
    </location>
</feature>
<feature type="DNA-binding region" description="H-T-H motif" evidence="2">
    <location>
        <begin position="53"/>
        <end position="72"/>
    </location>
</feature>
<accession>A0A916NA29</accession>
<dbReference type="Pfam" id="PF00440">
    <property type="entry name" value="TetR_N"/>
    <property type="match status" value="1"/>
</dbReference>
<keyword evidence="1 2" id="KW-0238">DNA-binding</keyword>
<dbReference type="SUPFAM" id="SSF46689">
    <property type="entry name" value="Homeodomain-like"/>
    <property type="match status" value="1"/>
</dbReference>
<reference evidence="4" key="1">
    <citation type="submission" date="2021-04" db="EMBL/GenBank/DDBJ databases">
        <authorList>
            <person name="Rodrigo-Torres L."/>
            <person name="Arahal R. D."/>
            <person name="Lucena T."/>
        </authorList>
    </citation>
    <scope>NUCLEOTIDE SEQUENCE</scope>
    <source>
        <strain evidence="4">AS29M-1</strain>
    </source>
</reference>
<evidence type="ECO:0000259" key="3">
    <source>
        <dbReference type="PROSITE" id="PS50977"/>
    </source>
</evidence>
<dbReference type="PROSITE" id="PS50977">
    <property type="entry name" value="HTH_TETR_2"/>
    <property type="match status" value="1"/>
</dbReference>
<keyword evidence="5" id="KW-1185">Reference proteome</keyword>
<protein>
    <recommendedName>
        <fullName evidence="3">HTH tetR-type domain-containing protein</fullName>
    </recommendedName>
</protein>
<dbReference type="Gene3D" id="1.10.357.10">
    <property type="entry name" value="Tetracycline Repressor, domain 2"/>
    <property type="match status" value="1"/>
</dbReference>
<name>A0A916NA29_9FLAO</name>
<dbReference type="InterPro" id="IPR001647">
    <property type="entry name" value="HTH_TetR"/>
</dbReference>
<dbReference type="InterPro" id="IPR009057">
    <property type="entry name" value="Homeodomain-like_sf"/>
</dbReference>
<dbReference type="AlphaFoldDB" id="A0A916NA29"/>
<dbReference type="EMBL" id="OU015584">
    <property type="protein sequence ID" value="CAG5078387.1"/>
    <property type="molecule type" value="Genomic_DNA"/>
</dbReference>
<dbReference type="Proteomes" id="UP000683507">
    <property type="component" value="Chromosome"/>
</dbReference>
<proteinExistence type="predicted"/>
<dbReference type="KEGG" id="ptan:CRYO30217_00658"/>
<evidence type="ECO:0000313" key="5">
    <source>
        <dbReference type="Proteomes" id="UP000683507"/>
    </source>
</evidence>
<organism evidence="4 5">
    <name type="scientific">Parvicella tangerina</name>
    <dbReference type="NCBI Taxonomy" id="2829795"/>
    <lineage>
        <taxon>Bacteria</taxon>
        <taxon>Pseudomonadati</taxon>
        <taxon>Bacteroidota</taxon>
        <taxon>Flavobacteriia</taxon>
        <taxon>Flavobacteriales</taxon>
        <taxon>Parvicellaceae</taxon>
        <taxon>Parvicella</taxon>
    </lineage>
</organism>
<sequence>MLNKPNGNDFSLKMFSAYSFSITFVPVMENEYKLELTQKIAEVFMRLGIRSVNMDDLARNLSVSKKTLYKYFKDKSDVVKQVTQTIFNTEEELIAGVVETSENAIDENIRIFEIANRMLKDLHPSVLFDLQKYYPESFQIFHDHKNKFIKSCVVANLERGIEEGLYRPNLNVKIIAGLYLTRIGIIWDEELFPSGEFKHSEIHLEIIRYHIRGIASPEGLEYLSKRISQEFPNLL</sequence>
<evidence type="ECO:0000313" key="4">
    <source>
        <dbReference type="EMBL" id="CAG5078387.1"/>
    </source>
</evidence>
<evidence type="ECO:0000256" key="1">
    <source>
        <dbReference type="ARBA" id="ARBA00023125"/>
    </source>
</evidence>